<evidence type="ECO:0000256" key="3">
    <source>
        <dbReference type="ARBA" id="ARBA00022475"/>
    </source>
</evidence>
<name>A0A5C6ZHL0_9FLAO</name>
<feature type="transmembrane region" description="Helical" evidence="9">
    <location>
        <begin position="117"/>
        <end position="135"/>
    </location>
</feature>
<protein>
    <submittedName>
        <fullName evidence="10">Peptide MFS transporter</fullName>
    </submittedName>
</protein>
<feature type="transmembrane region" description="Helical" evidence="9">
    <location>
        <begin position="185"/>
        <end position="202"/>
    </location>
</feature>
<evidence type="ECO:0000256" key="2">
    <source>
        <dbReference type="ARBA" id="ARBA00022448"/>
    </source>
</evidence>
<dbReference type="Proteomes" id="UP000321578">
    <property type="component" value="Unassembled WGS sequence"/>
</dbReference>
<evidence type="ECO:0000256" key="4">
    <source>
        <dbReference type="ARBA" id="ARBA00022692"/>
    </source>
</evidence>
<sequence length="609" mass="67652">MSTAVKPIQRKELFGHPVGLFILFFTEMWERFSYYGMRGILVLYIVASATAIDPGLGWSNKDALWLYGWYTMLVYVASIPGGWIADKFLGQKKTVMLGGLLLCCGHGILAIPQDWAFFTGLILIILGVGGLKPNISTMVGGLYQDGDIRRDSGFTIFYIGINVGAFLASISVGLVAYYYGWHYGFGLAGIGMLFGQIVFIWGQKFLKGIGEYTGGESASEAEKAASKRPLNKVEKDRVIVLLISFLIVVVFWGAFEQAGGLMNLYTDAKVDRTTGLSWMEEIPAAVFQSLNAGYIIIFGTIVGGFWIWWKKSGRESSSLFKMAVGTIIMGLGYVFMMFASQEASAEVFGKAAMYWIFLAYLFHTIGELCTSPVALSFITKLAPLKYASIMMGVYFAATGFGNLLAGKIGESAQLESFSGTMVVSKEEVMPYLSKTDIEIKNEQNKVVEINDFPINQDKNFEIRATVYPENGKVMYKRVGNGETLNELFELEQGEESSTSELLATLRENNVTASEPYHARLIFEKDGDKAQILENKGDGKDYGVSFVLEEEQSEQEFATFMWLTVFTVAFGLLVLLFLKKLKKLTHGAEDNEHEIMEQEPYELGNPDLNK</sequence>
<keyword evidence="7 9" id="KW-0472">Membrane</keyword>
<dbReference type="InterPro" id="IPR005279">
    <property type="entry name" value="Dipep/tripep_permease"/>
</dbReference>
<evidence type="ECO:0000256" key="7">
    <source>
        <dbReference type="ARBA" id="ARBA00023136"/>
    </source>
</evidence>
<dbReference type="InterPro" id="IPR036259">
    <property type="entry name" value="MFS_trans_sf"/>
</dbReference>
<feature type="transmembrane region" description="Helical" evidence="9">
    <location>
        <begin position="64"/>
        <end position="85"/>
    </location>
</feature>
<dbReference type="Pfam" id="PF00854">
    <property type="entry name" value="PTR2"/>
    <property type="match status" value="2"/>
</dbReference>
<dbReference type="NCBIfam" id="TIGR00924">
    <property type="entry name" value="yjdL_sub1_fam"/>
    <property type="match status" value="1"/>
</dbReference>
<feature type="transmembrane region" description="Helical" evidence="9">
    <location>
        <begin position="386"/>
        <end position="405"/>
    </location>
</feature>
<dbReference type="GO" id="GO:0006857">
    <property type="term" value="P:oligopeptide transport"/>
    <property type="evidence" value="ECO:0007669"/>
    <property type="project" value="InterPro"/>
</dbReference>
<evidence type="ECO:0000313" key="11">
    <source>
        <dbReference type="Proteomes" id="UP000321578"/>
    </source>
</evidence>
<feature type="transmembrane region" description="Helical" evidence="9">
    <location>
        <begin position="94"/>
        <end position="111"/>
    </location>
</feature>
<accession>A0A5C6ZHL0</accession>
<keyword evidence="3" id="KW-1003">Cell membrane</keyword>
<dbReference type="PROSITE" id="PS01023">
    <property type="entry name" value="PTR2_2"/>
    <property type="match status" value="1"/>
</dbReference>
<dbReference type="RefSeq" id="WP_147086314.1">
    <property type="nucleotide sequence ID" value="NZ_VORM01000008.1"/>
</dbReference>
<evidence type="ECO:0000313" key="10">
    <source>
        <dbReference type="EMBL" id="TXD89231.1"/>
    </source>
</evidence>
<feature type="transmembrane region" description="Helical" evidence="9">
    <location>
        <begin position="559"/>
        <end position="577"/>
    </location>
</feature>
<feature type="transmembrane region" description="Helical" evidence="9">
    <location>
        <begin position="285"/>
        <end position="307"/>
    </location>
</feature>
<dbReference type="PANTHER" id="PTHR23517">
    <property type="entry name" value="RESISTANCE PROTEIN MDTM, PUTATIVE-RELATED-RELATED"/>
    <property type="match status" value="1"/>
</dbReference>
<evidence type="ECO:0000256" key="6">
    <source>
        <dbReference type="ARBA" id="ARBA00022989"/>
    </source>
</evidence>
<keyword evidence="5" id="KW-0571">Peptide transport</keyword>
<proteinExistence type="inferred from homology"/>
<keyword evidence="5" id="KW-0653">Protein transport</keyword>
<dbReference type="CDD" id="cd17346">
    <property type="entry name" value="MFS_DtpA_like"/>
    <property type="match status" value="1"/>
</dbReference>
<comment type="similarity">
    <text evidence="8">Belongs to the major facilitator superfamily. Proton-dependent oligopeptide transporter (POT/PTR) (TC 2.A.17) family.</text>
</comment>
<keyword evidence="4 8" id="KW-0812">Transmembrane</keyword>
<evidence type="ECO:0000256" key="8">
    <source>
        <dbReference type="RuleBase" id="RU003755"/>
    </source>
</evidence>
<keyword evidence="11" id="KW-1185">Reference proteome</keyword>
<dbReference type="SUPFAM" id="SSF103473">
    <property type="entry name" value="MFS general substrate transporter"/>
    <property type="match status" value="1"/>
</dbReference>
<dbReference type="GO" id="GO:0005886">
    <property type="term" value="C:plasma membrane"/>
    <property type="evidence" value="ECO:0007669"/>
    <property type="project" value="UniProtKB-SubCell"/>
</dbReference>
<gene>
    <name evidence="10" type="ORF">ESY86_09290</name>
</gene>
<feature type="transmembrane region" description="Helical" evidence="9">
    <location>
        <begin position="352"/>
        <end position="374"/>
    </location>
</feature>
<dbReference type="PANTHER" id="PTHR23517:SF15">
    <property type="entry name" value="PROTON-DEPENDENT OLIGOPEPTIDE FAMILY TRANSPORT PROTEIN"/>
    <property type="match status" value="1"/>
</dbReference>
<evidence type="ECO:0000256" key="1">
    <source>
        <dbReference type="ARBA" id="ARBA00004651"/>
    </source>
</evidence>
<dbReference type="InterPro" id="IPR050171">
    <property type="entry name" value="MFS_Transporters"/>
</dbReference>
<feature type="transmembrane region" description="Helical" evidence="9">
    <location>
        <begin position="319"/>
        <end position="340"/>
    </location>
</feature>
<feature type="transmembrane region" description="Helical" evidence="9">
    <location>
        <begin position="32"/>
        <end position="52"/>
    </location>
</feature>
<dbReference type="InterPro" id="IPR000109">
    <property type="entry name" value="POT_fam"/>
</dbReference>
<dbReference type="OrthoDB" id="9772725at2"/>
<dbReference type="GO" id="GO:1904680">
    <property type="term" value="F:peptide transmembrane transporter activity"/>
    <property type="evidence" value="ECO:0007669"/>
    <property type="project" value="InterPro"/>
</dbReference>
<dbReference type="PROSITE" id="PS01022">
    <property type="entry name" value="PTR2_1"/>
    <property type="match status" value="1"/>
</dbReference>
<organism evidence="10 11">
    <name type="scientific">Subsaximicrobium wynnwilliamsii</name>
    <dbReference type="NCBI Taxonomy" id="291179"/>
    <lineage>
        <taxon>Bacteria</taxon>
        <taxon>Pseudomonadati</taxon>
        <taxon>Bacteroidota</taxon>
        <taxon>Flavobacteriia</taxon>
        <taxon>Flavobacteriales</taxon>
        <taxon>Flavobacteriaceae</taxon>
        <taxon>Subsaximicrobium</taxon>
    </lineage>
</organism>
<reference evidence="10 11" key="1">
    <citation type="submission" date="2019-08" db="EMBL/GenBank/DDBJ databases">
        <title>Genomes of Subsaximicrobium wynnwilliamsii strains.</title>
        <authorList>
            <person name="Bowman J.P."/>
        </authorList>
    </citation>
    <scope>NUCLEOTIDE SEQUENCE [LARGE SCALE GENOMIC DNA]</scope>
    <source>
        <strain evidence="10 11">2-80-2</strain>
    </source>
</reference>
<keyword evidence="6 9" id="KW-1133">Transmembrane helix</keyword>
<evidence type="ECO:0000256" key="5">
    <source>
        <dbReference type="ARBA" id="ARBA00022856"/>
    </source>
</evidence>
<evidence type="ECO:0000256" key="9">
    <source>
        <dbReference type="SAM" id="Phobius"/>
    </source>
</evidence>
<feature type="transmembrane region" description="Helical" evidence="9">
    <location>
        <begin position="238"/>
        <end position="255"/>
    </location>
</feature>
<comment type="subcellular location">
    <subcellularLocation>
        <location evidence="1">Cell membrane</location>
        <topology evidence="1">Multi-pass membrane protein</topology>
    </subcellularLocation>
    <subcellularLocation>
        <location evidence="8">Membrane</location>
        <topology evidence="8">Multi-pass membrane protein</topology>
    </subcellularLocation>
</comment>
<dbReference type="EMBL" id="VORO01000008">
    <property type="protein sequence ID" value="TXD89231.1"/>
    <property type="molecule type" value="Genomic_DNA"/>
</dbReference>
<dbReference type="InterPro" id="IPR018456">
    <property type="entry name" value="PTR2_symporter_CS"/>
</dbReference>
<comment type="caution">
    <text evidence="10">The sequence shown here is derived from an EMBL/GenBank/DDBJ whole genome shotgun (WGS) entry which is preliminary data.</text>
</comment>
<dbReference type="AlphaFoldDB" id="A0A5C6ZHL0"/>
<dbReference type="Gene3D" id="1.20.1250.20">
    <property type="entry name" value="MFS general substrate transporter like domains"/>
    <property type="match status" value="2"/>
</dbReference>
<keyword evidence="2 8" id="KW-0813">Transport</keyword>
<feature type="transmembrane region" description="Helical" evidence="9">
    <location>
        <begin position="156"/>
        <end position="179"/>
    </location>
</feature>